<dbReference type="AlphaFoldDB" id="A0AAW2K8B8"/>
<dbReference type="Pfam" id="PF01535">
    <property type="entry name" value="PPR"/>
    <property type="match status" value="4"/>
</dbReference>
<dbReference type="InterPro" id="IPR011990">
    <property type="entry name" value="TPR-like_helical_dom_sf"/>
</dbReference>
<gene>
    <name evidence="5" type="ORF">Scaly_3030800</name>
</gene>
<sequence>MVTTTANHVNIHLRLERVEQEKKTGAVAAGQLQGLRFNTLCQAGDMGILNTSTITELPYLPSPAEHDLTENPSQKTILNILNTKCTDSLENLQQAHALILKTGHFQDHYIAGSLLKGYANPKFGSLSSSLRVLEQVYEPNVFVWNCIIKGCMDLREPFKAVSMYYKMAISGSRPNKYTYPPLFKACTLEQAIGEGLQIHGHVVKLGLNADDHIISAGIQMYASLGRLSEARNMLETIGKSDVICCNAMIDGYMKFGDVEAAKDLFEIMKEKRVSSWNTMISGLCSNGMIPEAEKYFNEMPEKDEVSWSAMIDGYNKGGYSKEALEVFDQMQREEIKPGKFVLSSALAACANVGALDQGKWIHAYMRRNRILVDAVLGTSLVDMYAKCGRLDLAWDVFEKIKWKEVFSWNAMISGLSMHGRADDAIDLFLKMQRDNVKPNNITFVALLNACAHAGLVHEGLKYFVRMKREYLVEPTAEHYGCVVNLLGKAGYLKEAENLISSMPMKPNGAVWGALLGACRIHGNVELGEKVGEILLDLEPENSGRYTLLSNIYAKAGKWDKAQKVRTLMKERGVKTVTGRSIIDLNGVVHEFKAGDSSHPQMKDINLILEKIIQEIQLKGHQPDTSQVLFDINEEEKETSLKYHSEKLAIAFGILNTEPGATIRIVKNLRVCEDCHSATKIISQVYNREIIVRDRARYHHFRNGKCSCKDFW</sequence>
<feature type="repeat" description="PPR" evidence="3">
    <location>
        <begin position="241"/>
        <end position="275"/>
    </location>
</feature>
<feature type="repeat" description="PPR" evidence="3">
    <location>
        <begin position="541"/>
        <end position="575"/>
    </location>
</feature>
<name>A0AAW2K8B8_9LAMI</name>
<feature type="repeat" description="PPR" evidence="3">
    <location>
        <begin position="404"/>
        <end position="438"/>
    </location>
</feature>
<dbReference type="PANTHER" id="PTHR47926">
    <property type="entry name" value="PENTATRICOPEPTIDE REPEAT-CONTAINING PROTEIN"/>
    <property type="match status" value="1"/>
</dbReference>
<dbReference type="FunFam" id="1.25.40.10:FF:000333">
    <property type="entry name" value="Pentatricopeptide repeat-containing protein"/>
    <property type="match status" value="1"/>
</dbReference>
<evidence type="ECO:0000256" key="3">
    <source>
        <dbReference type="PROSITE-ProRule" id="PRU00708"/>
    </source>
</evidence>
<organism evidence="5">
    <name type="scientific">Sesamum calycinum</name>
    <dbReference type="NCBI Taxonomy" id="2727403"/>
    <lineage>
        <taxon>Eukaryota</taxon>
        <taxon>Viridiplantae</taxon>
        <taxon>Streptophyta</taxon>
        <taxon>Embryophyta</taxon>
        <taxon>Tracheophyta</taxon>
        <taxon>Spermatophyta</taxon>
        <taxon>Magnoliopsida</taxon>
        <taxon>eudicotyledons</taxon>
        <taxon>Gunneridae</taxon>
        <taxon>Pentapetalae</taxon>
        <taxon>asterids</taxon>
        <taxon>lamiids</taxon>
        <taxon>Lamiales</taxon>
        <taxon>Pedaliaceae</taxon>
        <taxon>Sesamum</taxon>
    </lineage>
</organism>
<comment type="similarity">
    <text evidence="1">Belongs to the PPR family. PCMP-H subfamily.</text>
</comment>
<accession>A0AAW2K8B8</accession>
<dbReference type="GO" id="GO:0008270">
    <property type="term" value="F:zinc ion binding"/>
    <property type="evidence" value="ECO:0007669"/>
    <property type="project" value="InterPro"/>
</dbReference>
<dbReference type="NCBIfam" id="TIGR00756">
    <property type="entry name" value="PPR"/>
    <property type="match status" value="6"/>
</dbReference>
<feature type="repeat" description="PPR" evidence="3">
    <location>
        <begin position="439"/>
        <end position="473"/>
    </location>
</feature>
<feature type="repeat" description="PPR" evidence="3">
    <location>
        <begin position="140"/>
        <end position="174"/>
    </location>
</feature>
<dbReference type="Pfam" id="PF13041">
    <property type="entry name" value="PPR_2"/>
    <property type="match status" value="3"/>
</dbReference>
<evidence type="ECO:0000256" key="2">
    <source>
        <dbReference type="ARBA" id="ARBA00022737"/>
    </source>
</evidence>
<evidence type="ECO:0000256" key="1">
    <source>
        <dbReference type="ARBA" id="ARBA00006643"/>
    </source>
</evidence>
<dbReference type="FunFam" id="1.25.40.10:FF:000184">
    <property type="entry name" value="Pentatricopeptide repeat-containing protein, chloroplastic"/>
    <property type="match status" value="1"/>
</dbReference>
<dbReference type="InterPro" id="IPR046960">
    <property type="entry name" value="PPR_At4g14850-like_plant"/>
</dbReference>
<keyword evidence="2" id="KW-0677">Repeat</keyword>
<comment type="caution">
    <text evidence="5">The sequence shown here is derived from an EMBL/GenBank/DDBJ whole genome shotgun (WGS) entry which is preliminary data.</text>
</comment>
<dbReference type="InterPro" id="IPR002885">
    <property type="entry name" value="PPR_rpt"/>
</dbReference>
<dbReference type="Pfam" id="PF20431">
    <property type="entry name" value="E_motif"/>
    <property type="match status" value="1"/>
</dbReference>
<evidence type="ECO:0000259" key="4">
    <source>
        <dbReference type="Pfam" id="PF14432"/>
    </source>
</evidence>
<dbReference type="GO" id="GO:0009451">
    <property type="term" value="P:RNA modification"/>
    <property type="evidence" value="ECO:0007669"/>
    <property type="project" value="InterPro"/>
</dbReference>
<feature type="repeat" description="PPR" evidence="3">
    <location>
        <begin position="303"/>
        <end position="337"/>
    </location>
</feature>
<evidence type="ECO:0000313" key="5">
    <source>
        <dbReference type="EMBL" id="KAL0302467.1"/>
    </source>
</evidence>
<proteinExistence type="inferred from homology"/>
<reference evidence="5" key="1">
    <citation type="submission" date="2020-06" db="EMBL/GenBank/DDBJ databases">
        <authorList>
            <person name="Li T."/>
            <person name="Hu X."/>
            <person name="Zhang T."/>
            <person name="Song X."/>
            <person name="Zhang H."/>
            <person name="Dai N."/>
            <person name="Sheng W."/>
            <person name="Hou X."/>
            <person name="Wei L."/>
        </authorList>
    </citation>
    <scope>NUCLEOTIDE SEQUENCE</scope>
    <source>
        <strain evidence="5">KEN8</strain>
        <tissue evidence="5">Leaf</tissue>
    </source>
</reference>
<dbReference type="InterPro" id="IPR046848">
    <property type="entry name" value="E_motif"/>
</dbReference>
<dbReference type="EMBL" id="JACGWM010000558">
    <property type="protein sequence ID" value="KAL0302467.1"/>
    <property type="molecule type" value="Genomic_DNA"/>
</dbReference>
<dbReference type="SUPFAM" id="SSF48452">
    <property type="entry name" value="TPR-like"/>
    <property type="match status" value="1"/>
</dbReference>
<reference evidence="5" key="2">
    <citation type="journal article" date="2024" name="Plant">
        <title>Genomic evolution and insights into agronomic trait innovations of Sesamum species.</title>
        <authorList>
            <person name="Miao H."/>
            <person name="Wang L."/>
            <person name="Qu L."/>
            <person name="Liu H."/>
            <person name="Sun Y."/>
            <person name="Le M."/>
            <person name="Wang Q."/>
            <person name="Wei S."/>
            <person name="Zheng Y."/>
            <person name="Lin W."/>
            <person name="Duan Y."/>
            <person name="Cao H."/>
            <person name="Xiong S."/>
            <person name="Wang X."/>
            <person name="Wei L."/>
            <person name="Li C."/>
            <person name="Ma Q."/>
            <person name="Ju M."/>
            <person name="Zhao R."/>
            <person name="Li G."/>
            <person name="Mu C."/>
            <person name="Tian Q."/>
            <person name="Mei H."/>
            <person name="Zhang T."/>
            <person name="Gao T."/>
            <person name="Zhang H."/>
        </authorList>
    </citation>
    <scope>NUCLEOTIDE SEQUENCE</scope>
    <source>
        <strain evidence="5">KEN8</strain>
    </source>
</reference>
<protein>
    <submittedName>
        <fullName evidence="5">Pentatricopeptide repeat-containing protein</fullName>
    </submittedName>
</protein>
<dbReference type="Gene3D" id="1.25.40.10">
    <property type="entry name" value="Tetratricopeptide repeat domain"/>
    <property type="match status" value="4"/>
</dbReference>
<dbReference type="PROSITE" id="PS51375">
    <property type="entry name" value="PPR"/>
    <property type="match status" value="6"/>
</dbReference>
<dbReference type="GO" id="GO:0003723">
    <property type="term" value="F:RNA binding"/>
    <property type="evidence" value="ECO:0007669"/>
    <property type="project" value="InterPro"/>
</dbReference>
<dbReference type="Pfam" id="PF14432">
    <property type="entry name" value="DYW_deaminase"/>
    <property type="match status" value="1"/>
</dbReference>
<feature type="domain" description="DYW" evidence="4">
    <location>
        <begin position="619"/>
        <end position="711"/>
    </location>
</feature>
<dbReference type="PANTHER" id="PTHR47926:SF436">
    <property type="entry name" value="PENTATRICOPEPTIDE REPEAT-CONTAINING PROTEIN ELI1, CHLOROPLASTIC-LIKE ISOFORM X2"/>
    <property type="match status" value="1"/>
</dbReference>
<dbReference type="InterPro" id="IPR032867">
    <property type="entry name" value="DYW_dom"/>
</dbReference>